<name>U6MCD9_EIMMA</name>
<keyword evidence="4" id="KW-0276">Fatty acid metabolism</keyword>
<keyword evidence="9" id="KW-1185">Reference proteome</keyword>
<reference evidence="8" key="1">
    <citation type="submission" date="2013-10" db="EMBL/GenBank/DDBJ databases">
        <title>Genomic analysis of the causative agents of coccidiosis in chickens.</title>
        <authorList>
            <person name="Reid A.J."/>
            <person name="Blake D."/>
            <person name="Billington K."/>
            <person name="Browne H."/>
            <person name="Dunn M."/>
            <person name="Hung S."/>
            <person name="Kawahara F."/>
            <person name="Miranda-Saavedra D."/>
            <person name="Mourier T."/>
            <person name="Nagra H."/>
            <person name="Otto T.D."/>
            <person name="Rawlings N."/>
            <person name="Sanchez A."/>
            <person name="Sanders M."/>
            <person name="Subramaniam C."/>
            <person name="Tay Y."/>
            <person name="Dear P."/>
            <person name="Doerig C."/>
            <person name="Gruber A."/>
            <person name="Parkinson J."/>
            <person name="Shirley M."/>
            <person name="Wan K.L."/>
            <person name="Berriman M."/>
            <person name="Tomley F."/>
            <person name="Pain A."/>
        </authorList>
    </citation>
    <scope>NUCLEOTIDE SEQUENCE [LARGE SCALE GENOMIC DNA]</scope>
    <source>
        <strain evidence="8">Weybridge</strain>
    </source>
</reference>
<comment type="pathway">
    <text evidence="1">Lipid metabolism.</text>
</comment>
<dbReference type="Proteomes" id="UP000030763">
    <property type="component" value="Unassembled WGS sequence"/>
</dbReference>
<dbReference type="Gene3D" id="1.10.8.400">
    <property type="entry name" value="Enoyl acyl carrier protein reductase"/>
    <property type="match status" value="1"/>
</dbReference>
<evidence type="ECO:0000256" key="6">
    <source>
        <dbReference type="ARBA" id="ARBA00023098"/>
    </source>
</evidence>
<dbReference type="OMA" id="AIGNIQH"/>
<keyword evidence="5" id="KW-0560">Oxidoreductase</keyword>
<evidence type="ECO:0000256" key="4">
    <source>
        <dbReference type="ARBA" id="ARBA00022832"/>
    </source>
</evidence>
<keyword evidence="6" id="KW-0443">Lipid metabolism</keyword>
<evidence type="ECO:0000256" key="1">
    <source>
        <dbReference type="ARBA" id="ARBA00005189"/>
    </source>
</evidence>
<dbReference type="PRINTS" id="PR00081">
    <property type="entry name" value="GDHRDH"/>
</dbReference>
<keyword evidence="7" id="KW-0275">Fatty acid biosynthesis</keyword>
<dbReference type="InterPro" id="IPR014358">
    <property type="entry name" value="Enoyl-ACP_Rdtase_NADH"/>
</dbReference>
<comment type="similarity">
    <text evidence="2">Belongs to the short-chain dehydrogenases/reductases (SDR) family. FabI subfamily.</text>
</comment>
<evidence type="ECO:0000313" key="9">
    <source>
        <dbReference type="Proteomes" id="UP000030763"/>
    </source>
</evidence>
<keyword evidence="3" id="KW-0444">Lipid biosynthesis</keyword>
<protein>
    <submittedName>
        <fullName evidence="8">Enoyl-acyl carrier reductase, putative</fullName>
    </submittedName>
</protein>
<dbReference type="OrthoDB" id="354374at2759"/>
<evidence type="ECO:0000256" key="7">
    <source>
        <dbReference type="ARBA" id="ARBA00023160"/>
    </source>
</evidence>
<evidence type="ECO:0000256" key="2">
    <source>
        <dbReference type="ARBA" id="ARBA00009233"/>
    </source>
</evidence>
<dbReference type="PANTHER" id="PTHR43159:SF2">
    <property type="entry name" value="ENOYL-[ACYL-CARRIER-PROTEIN] REDUCTASE [NADH], CHLOROPLASTIC"/>
    <property type="match status" value="1"/>
</dbReference>
<dbReference type="InterPro" id="IPR036291">
    <property type="entry name" value="NAD(P)-bd_dom_sf"/>
</dbReference>
<dbReference type="InterPro" id="IPR002347">
    <property type="entry name" value="SDR_fam"/>
</dbReference>
<gene>
    <name evidence="8" type="ORF">EMWEY_00034200</name>
</gene>
<dbReference type="GeneID" id="25337406"/>
<dbReference type="SUPFAM" id="SSF51735">
    <property type="entry name" value="NAD(P)-binding Rossmann-fold domains"/>
    <property type="match status" value="1"/>
</dbReference>
<dbReference type="GO" id="GO:0004318">
    <property type="term" value="F:enoyl-[acyl-carrier-protein] reductase (NADH) activity"/>
    <property type="evidence" value="ECO:0007669"/>
    <property type="project" value="InterPro"/>
</dbReference>
<dbReference type="Pfam" id="PF13561">
    <property type="entry name" value="adh_short_C2"/>
    <property type="match status" value="1"/>
</dbReference>
<accession>U6MCD9</accession>
<dbReference type="RefSeq" id="XP_013337378.1">
    <property type="nucleotide sequence ID" value="XM_013481924.1"/>
</dbReference>
<evidence type="ECO:0000313" key="8">
    <source>
        <dbReference type="EMBL" id="CDJ60728.1"/>
    </source>
</evidence>
<reference evidence="8" key="2">
    <citation type="submission" date="2013-10" db="EMBL/GenBank/DDBJ databases">
        <authorList>
            <person name="Aslett M."/>
        </authorList>
    </citation>
    <scope>NUCLEOTIDE SEQUENCE [LARGE SCALE GENOMIC DNA]</scope>
    <source>
        <strain evidence="8">Weybridge</strain>
    </source>
</reference>
<evidence type="ECO:0000256" key="3">
    <source>
        <dbReference type="ARBA" id="ARBA00022516"/>
    </source>
</evidence>
<proteinExistence type="inferred from homology"/>
<dbReference type="VEuPathDB" id="ToxoDB:EMWEY_00034200"/>
<organism evidence="8 9">
    <name type="scientific">Eimeria maxima</name>
    <name type="common">Coccidian parasite</name>
    <dbReference type="NCBI Taxonomy" id="5804"/>
    <lineage>
        <taxon>Eukaryota</taxon>
        <taxon>Sar</taxon>
        <taxon>Alveolata</taxon>
        <taxon>Apicomplexa</taxon>
        <taxon>Conoidasida</taxon>
        <taxon>Coccidia</taxon>
        <taxon>Eucoccidiorida</taxon>
        <taxon>Eimeriorina</taxon>
        <taxon>Eimeriidae</taxon>
        <taxon>Eimeria</taxon>
    </lineage>
</organism>
<sequence length="195" mass="20951">MDIYKVYPLDAVYDYPQDVPEEVTKPLLETTRKGNLAAISSSSYSFVSLLQHFLPIMKEGGAALALSYIAAQRVVPGYGGGMNSAKAALESDCRQLSYELGRKKRIKINCISAGPLRSRAAAAIGNIQHKSFIDLAIDYSKANAPLQQDLEADDVGRAALFLLSPLSRGVSGVTLYVDNGLHAMGQAVDSKSLMP</sequence>
<evidence type="ECO:0000256" key="5">
    <source>
        <dbReference type="ARBA" id="ARBA00023002"/>
    </source>
</evidence>
<dbReference type="AlphaFoldDB" id="U6MCD9"/>
<dbReference type="EMBL" id="HG721916">
    <property type="protein sequence ID" value="CDJ60728.1"/>
    <property type="molecule type" value="Genomic_DNA"/>
</dbReference>
<dbReference type="Gene3D" id="3.40.50.720">
    <property type="entry name" value="NAD(P)-binding Rossmann-like Domain"/>
    <property type="match status" value="1"/>
</dbReference>
<dbReference type="GO" id="GO:0006633">
    <property type="term" value="P:fatty acid biosynthetic process"/>
    <property type="evidence" value="ECO:0007669"/>
    <property type="project" value="UniProtKB-KW"/>
</dbReference>
<dbReference type="PANTHER" id="PTHR43159">
    <property type="entry name" value="ENOYL-[ACYL-CARRIER-PROTEIN] REDUCTASE"/>
    <property type="match status" value="1"/>
</dbReference>